<dbReference type="EMBL" id="CP000142">
    <property type="protein sequence ID" value="ABI81943.1"/>
    <property type="molecule type" value="Genomic_DNA"/>
</dbReference>
<dbReference type="InterPro" id="IPR001781">
    <property type="entry name" value="Znf_LIM"/>
</dbReference>
<evidence type="ECO:0000256" key="2">
    <source>
        <dbReference type="ARBA" id="ARBA00022833"/>
    </source>
</evidence>
<dbReference type="HOGENOM" id="CLU_3028201_0_0_7"/>
<accession>Q0C6J5</accession>
<keyword evidence="2" id="KW-0862">Zinc</keyword>
<evidence type="ECO:0000259" key="3">
    <source>
        <dbReference type="PROSITE" id="PS00478"/>
    </source>
</evidence>
<gene>
    <name evidence="4" type="ordered locus">Pcar_3326</name>
</gene>
<reference evidence="4 5" key="2">
    <citation type="journal article" date="2012" name="BMC Genomics">
        <title>The genome of Pelobacter carbinolicus reveals surprising metabolic capabilities and physiological features.</title>
        <authorList>
            <person name="Aklujkar M."/>
            <person name="Haveman S.A."/>
            <person name="Didonato R.Jr."/>
            <person name="Chertkov O."/>
            <person name="Han C.S."/>
            <person name="Land M.L."/>
            <person name="Brown P."/>
            <person name="Lovley D.R."/>
        </authorList>
    </citation>
    <scope>NUCLEOTIDE SEQUENCE [LARGE SCALE GENOMIC DNA]</scope>
    <source>
        <strain evidence="5">DSM 2380 / NBRC 103641 / GraBd1</strain>
    </source>
</reference>
<evidence type="ECO:0000313" key="4">
    <source>
        <dbReference type="EMBL" id="ABI81943.1"/>
    </source>
</evidence>
<dbReference type="AlphaFoldDB" id="Q0C6J5"/>
<feature type="domain" description="LIM zinc-binding" evidence="3">
    <location>
        <begin position="8"/>
        <end position="43"/>
    </location>
</feature>
<dbReference type="Proteomes" id="UP000002534">
    <property type="component" value="Chromosome"/>
</dbReference>
<keyword evidence="1" id="KW-0479">Metal-binding</keyword>
<dbReference type="PROSITE" id="PS00478">
    <property type="entry name" value="LIM_DOMAIN_1"/>
    <property type="match status" value="1"/>
</dbReference>
<organism evidence="4 5">
    <name type="scientific">Syntrophotalea carbinolica (strain DSM 2380 / NBRC 103641 / GraBd1)</name>
    <name type="common">Pelobacter carbinolicus</name>
    <dbReference type="NCBI Taxonomy" id="338963"/>
    <lineage>
        <taxon>Bacteria</taxon>
        <taxon>Pseudomonadati</taxon>
        <taxon>Thermodesulfobacteriota</taxon>
        <taxon>Desulfuromonadia</taxon>
        <taxon>Desulfuromonadales</taxon>
        <taxon>Syntrophotaleaceae</taxon>
        <taxon>Syntrophotalea</taxon>
    </lineage>
</organism>
<keyword evidence="5" id="KW-1185">Reference proteome</keyword>
<dbReference type="KEGG" id="pca:Pcar_3326"/>
<evidence type="ECO:0000313" key="5">
    <source>
        <dbReference type="Proteomes" id="UP000002534"/>
    </source>
</evidence>
<proteinExistence type="predicted"/>
<name>Q0C6J5_SYNC1</name>
<sequence>MGMRSIVCPRCGRAKIERIRRDWWMRLFPHSRCYFCLHCDTQFWRLFHAFSLKIR</sequence>
<evidence type="ECO:0000256" key="1">
    <source>
        <dbReference type="ARBA" id="ARBA00022723"/>
    </source>
</evidence>
<protein>
    <recommendedName>
        <fullName evidence="3">LIM zinc-binding domain-containing protein</fullName>
    </recommendedName>
</protein>
<dbReference type="GO" id="GO:0046872">
    <property type="term" value="F:metal ion binding"/>
    <property type="evidence" value="ECO:0007669"/>
    <property type="project" value="UniProtKB-KW"/>
</dbReference>
<reference evidence="5" key="1">
    <citation type="submission" date="2005-10" db="EMBL/GenBank/DDBJ databases">
        <title>Complete sequence of Pelobacter carbinolicus DSM 2380.</title>
        <authorList>
            <person name="Copeland A."/>
            <person name="Lucas S."/>
            <person name="Lapidus A."/>
            <person name="Barry K."/>
            <person name="Detter J.C."/>
            <person name="Glavina T."/>
            <person name="Hammon N."/>
            <person name="Israni S."/>
            <person name="Pitluck S."/>
            <person name="Chertkov O."/>
            <person name="Schmutz J."/>
            <person name="Larimer F."/>
            <person name="Land M."/>
            <person name="Kyrpides N."/>
            <person name="Ivanova N."/>
            <person name="Richardson P."/>
        </authorList>
    </citation>
    <scope>NUCLEOTIDE SEQUENCE [LARGE SCALE GENOMIC DNA]</scope>
    <source>
        <strain evidence="5">DSM 2380 / NBRC 103641 / GraBd1</strain>
    </source>
</reference>